<dbReference type="PANTHER" id="PTHR19308">
    <property type="entry name" value="PHOSPHATIDYLCHOLINE TRANSFER PROTEIN"/>
    <property type="match status" value="1"/>
</dbReference>
<feature type="domain" description="START" evidence="5">
    <location>
        <begin position="412"/>
        <end position="633"/>
    </location>
</feature>
<proteinExistence type="predicted"/>
<dbReference type="Gene3D" id="3.30.530.20">
    <property type="match status" value="1"/>
</dbReference>
<keyword evidence="6" id="KW-0176">Collagen</keyword>
<protein>
    <submittedName>
        <fullName evidence="6">Collagen type IV alpha-3-binding protein</fullName>
    </submittedName>
</protein>
<dbReference type="GO" id="GO:0005783">
    <property type="term" value="C:endoplasmic reticulum"/>
    <property type="evidence" value="ECO:0007669"/>
    <property type="project" value="UniProtKB-SubCell"/>
</dbReference>
<organism evidence="6 7">
    <name type="scientific">Thelohanellus kitauei</name>
    <name type="common">Myxosporean</name>
    <dbReference type="NCBI Taxonomy" id="669202"/>
    <lineage>
        <taxon>Eukaryota</taxon>
        <taxon>Metazoa</taxon>
        <taxon>Cnidaria</taxon>
        <taxon>Myxozoa</taxon>
        <taxon>Myxosporea</taxon>
        <taxon>Bivalvulida</taxon>
        <taxon>Platysporina</taxon>
        <taxon>Myxobolidae</taxon>
        <taxon>Thelohanellus</taxon>
    </lineage>
</organism>
<dbReference type="InterPro" id="IPR023393">
    <property type="entry name" value="START-like_dom_sf"/>
</dbReference>
<reference evidence="6 7" key="1">
    <citation type="journal article" date="2014" name="Genome Biol. Evol.">
        <title>The genome of the myxosporean Thelohanellus kitauei shows adaptations to nutrient acquisition within its fish host.</title>
        <authorList>
            <person name="Yang Y."/>
            <person name="Xiong J."/>
            <person name="Zhou Z."/>
            <person name="Huo F."/>
            <person name="Miao W."/>
            <person name="Ran C."/>
            <person name="Liu Y."/>
            <person name="Zhang J."/>
            <person name="Feng J."/>
            <person name="Wang M."/>
            <person name="Wang M."/>
            <person name="Wang L."/>
            <person name="Yao B."/>
        </authorList>
    </citation>
    <scope>NUCLEOTIDE SEQUENCE [LARGE SCALE GENOMIC DNA]</scope>
    <source>
        <strain evidence="6">Wuqing</strain>
    </source>
</reference>
<dbReference type="EMBL" id="JWZT01002129">
    <property type="protein sequence ID" value="KII70245.1"/>
    <property type="molecule type" value="Genomic_DNA"/>
</dbReference>
<evidence type="ECO:0000256" key="1">
    <source>
        <dbReference type="ARBA" id="ARBA00004240"/>
    </source>
</evidence>
<dbReference type="InterPro" id="IPR011993">
    <property type="entry name" value="PH-like_dom_sf"/>
</dbReference>
<dbReference type="Proteomes" id="UP000031668">
    <property type="component" value="Unassembled WGS sequence"/>
</dbReference>
<evidence type="ECO:0000256" key="2">
    <source>
        <dbReference type="ARBA" id="ARBA00022824"/>
    </source>
</evidence>
<dbReference type="SMART" id="SM00233">
    <property type="entry name" value="PH"/>
    <property type="match status" value="1"/>
</dbReference>
<sequence length="639" mass="72925">MSKDVAAKANINQTDAELFDDKWNSDMESPIELSHQGFLLKWTNYLYGWQRRYVILKNGTLLYSDKKQDSNFNGIVSLYKSVIRTHSTDDLRFEISTGDMTYYFRAKTPEERVLWLQKLQSESAHRAGKVSHSTCSSFSSLSSFSSSSTALSFSSKRSQTISENLNQISKMKENIFDQIDRLKASYDFLIEFVDTSDRETFLESGIKNLSFNNPDLDNPSPASTLQIDSIVAPGYIVKRPLGHRYTKSTSQFLPRSVNLSSPDRGSLLRFLQSKKCNISNDISQFRTTTMGLMSCVSSCIEYIEKAEKEWNDELEKERENTKKLQKKISELTKQLERRKAMTGPDAFDGSAPSEGIDEIFYDAICSEIALQDELEAASDKAIEKAEVVENPYQKKLEDFENETLPFLTCLPTNDNSWSVVYNVPPTIMFKKEILIDNIVMDPYRAVHICKGSTAKEISMFFWDVKHRLQIDSHVDNCFVKAEYGPNIVVFHQIHKTIWPVVKRDSLIISRRKEVDDNKIKLDLLSLMDRDYHINEGYDIVGNSWMVSNLSIDYPDVPVNNRVRVDARVSLLAQTFIKKSADTSSRGNYYTMINYSASINPGGWLPINAVREIGKREIPKFLKNLSHVSNCLTASTPIDI</sequence>
<accession>A0A0C2N1K3</accession>
<dbReference type="GO" id="GO:0035621">
    <property type="term" value="P:ER to Golgi ceramide transport"/>
    <property type="evidence" value="ECO:0007669"/>
    <property type="project" value="TreeGrafter"/>
</dbReference>
<dbReference type="InterPro" id="IPR051213">
    <property type="entry name" value="START_lipid_transfer"/>
</dbReference>
<keyword evidence="2" id="KW-0256">Endoplasmic reticulum</keyword>
<evidence type="ECO:0000256" key="3">
    <source>
        <dbReference type="SAM" id="Coils"/>
    </source>
</evidence>
<evidence type="ECO:0000259" key="5">
    <source>
        <dbReference type="PROSITE" id="PS50848"/>
    </source>
</evidence>
<feature type="coiled-coil region" evidence="3">
    <location>
        <begin position="300"/>
        <end position="341"/>
    </location>
</feature>
<dbReference type="InterPro" id="IPR002913">
    <property type="entry name" value="START_lipid-bd_dom"/>
</dbReference>
<name>A0A0C2N1K3_THEKT</name>
<dbReference type="InterPro" id="IPR001849">
    <property type="entry name" value="PH_domain"/>
</dbReference>
<comment type="subcellular location">
    <subcellularLocation>
        <location evidence="1">Endoplasmic reticulum</location>
    </subcellularLocation>
</comment>
<dbReference type="GO" id="GO:0008289">
    <property type="term" value="F:lipid binding"/>
    <property type="evidence" value="ECO:0007669"/>
    <property type="project" value="InterPro"/>
</dbReference>
<dbReference type="GO" id="GO:0005581">
    <property type="term" value="C:collagen trimer"/>
    <property type="evidence" value="ECO:0007669"/>
    <property type="project" value="UniProtKB-KW"/>
</dbReference>
<dbReference type="PROSITE" id="PS50848">
    <property type="entry name" value="START"/>
    <property type="match status" value="1"/>
</dbReference>
<dbReference type="PANTHER" id="PTHR19308:SF53">
    <property type="entry name" value="CERAMIDE TRANSFER PROTEIN"/>
    <property type="match status" value="1"/>
</dbReference>
<keyword evidence="3" id="KW-0175">Coiled coil</keyword>
<dbReference type="SUPFAM" id="SSF55961">
    <property type="entry name" value="Bet v1-like"/>
    <property type="match status" value="1"/>
</dbReference>
<dbReference type="SUPFAM" id="SSF50729">
    <property type="entry name" value="PH domain-like"/>
    <property type="match status" value="1"/>
</dbReference>
<dbReference type="Pfam" id="PF00169">
    <property type="entry name" value="PH"/>
    <property type="match status" value="1"/>
</dbReference>
<dbReference type="OMA" id="LETCHRI"/>
<dbReference type="AlphaFoldDB" id="A0A0C2N1K3"/>
<feature type="domain" description="PH" evidence="4">
    <location>
        <begin position="32"/>
        <end position="124"/>
    </location>
</feature>
<keyword evidence="7" id="KW-1185">Reference proteome</keyword>
<gene>
    <name evidence="6" type="ORF">RF11_04690</name>
</gene>
<evidence type="ECO:0000313" key="6">
    <source>
        <dbReference type="EMBL" id="KII70245.1"/>
    </source>
</evidence>
<comment type="caution">
    <text evidence="6">The sequence shown here is derived from an EMBL/GenBank/DDBJ whole genome shotgun (WGS) entry which is preliminary data.</text>
</comment>
<dbReference type="OrthoDB" id="2344588at2759"/>
<dbReference type="Gene3D" id="2.30.29.30">
    <property type="entry name" value="Pleckstrin-homology domain (PH domain)/Phosphotyrosine-binding domain (PTB)"/>
    <property type="match status" value="1"/>
</dbReference>
<evidence type="ECO:0000259" key="4">
    <source>
        <dbReference type="PROSITE" id="PS50003"/>
    </source>
</evidence>
<dbReference type="PROSITE" id="PS50003">
    <property type="entry name" value="PH_DOMAIN"/>
    <property type="match status" value="1"/>
</dbReference>
<evidence type="ECO:0000313" key="7">
    <source>
        <dbReference type="Proteomes" id="UP000031668"/>
    </source>
</evidence>